<dbReference type="PROSITE" id="PS51257">
    <property type="entry name" value="PROKAR_LIPOPROTEIN"/>
    <property type="match status" value="1"/>
</dbReference>
<feature type="region of interest" description="Disordered" evidence="1">
    <location>
        <begin position="16"/>
        <end position="76"/>
    </location>
</feature>
<sequence length="99" mass="10754">MQRRLPWQTPMVAGCLAGHKERASERGSGRRREREREREGGGNGWLLTRVGYSTSNWEGDKVHGEGGGGGSYGERGVLRRGGEACRLTGLNPSTTRKAG</sequence>
<accession>A0A317XGL4</accession>
<organism evidence="2 3">
    <name type="scientific">Testicularia cyperi</name>
    <dbReference type="NCBI Taxonomy" id="1882483"/>
    <lineage>
        <taxon>Eukaryota</taxon>
        <taxon>Fungi</taxon>
        <taxon>Dikarya</taxon>
        <taxon>Basidiomycota</taxon>
        <taxon>Ustilaginomycotina</taxon>
        <taxon>Ustilaginomycetes</taxon>
        <taxon>Ustilaginales</taxon>
        <taxon>Anthracoideaceae</taxon>
        <taxon>Testicularia</taxon>
    </lineage>
</organism>
<dbReference type="AlphaFoldDB" id="A0A317XGL4"/>
<feature type="compositionally biased region" description="Basic and acidic residues" evidence="1">
    <location>
        <begin position="18"/>
        <end position="40"/>
    </location>
</feature>
<reference evidence="2 3" key="1">
    <citation type="journal article" date="2018" name="Mol. Biol. Evol.">
        <title>Broad Genomic Sampling Reveals a Smut Pathogenic Ancestry of the Fungal Clade Ustilaginomycotina.</title>
        <authorList>
            <person name="Kijpornyongpan T."/>
            <person name="Mondo S.J."/>
            <person name="Barry K."/>
            <person name="Sandor L."/>
            <person name="Lee J."/>
            <person name="Lipzen A."/>
            <person name="Pangilinan J."/>
            <person name="LaButti K."/>
            <person name="Hainaut M."/>
            <person name="Henrissat B."/>
            <person name="Grigoriev I.V."/>
            <person name="Spatafora J.W."/>
            <person name="Aime M.C."/>
        </authorList>
    </citation>
    <scope>NUCLEOTIDE SEQUENCE [LARGE SCALE GENOMIC DNA]</scope>
    <source>
        <strain evidence="2 3">MCA 3645</strain>
    </source>
</reference>
<evidence type="ECO:0000256" key="1">
    <source>
        <dbReference type="SAM" id="MobiDB-lite"/>
    </source>
</evidence>
<evidence type="ECO:0000313" key="3">
    <source>
        <dbReference type="Proteomes" id="UP000246740"/>
    </source>
</evidence>
<name>A0A317XGL4_9BASI</name>
<gene>
    <name evidence="2" type="ORF">BCV70DRAFT_66435</name>
</gene>
<protein>
    <submittedName>
        <fullName evidence="2">Uncharacterized protein</fullName>
    </submittedName>
</protein>
<evidence type="ECO:0000313" key="2">
    <source>
        <dbReference type="EMBL" id="PWY97433.1"/>
    </source>
</evidence>
<proteinExistence type="predicted"/>
<keyword evidence="3" id="KW-1185">Reference proteome</keyword>
<dbReference type="Proteomes" id="UP000246740">
    <property type="component" value="Unassembled WGS sequence"/>
</dbReference>
<dbReference type="EMBL" id="KZ819208">
    <property type="protein sequence ID" value="PWY97433.1"/>
    <property type="molecule type" value="Genomic_DNA"/>
</dbReference>
<dbReference type="InParanoid" id="A0A317XGL4"/>